<dbReference type="InterPro" id="IPR029063">
    <property type="entry name" value="SAM-dependent_MTases_sf"/>
</dbReference>
<accession>D1C6B8</accession>
<evidence type="ECO:0000259" key="1">
    <source>
        <dbReference type="Pfam" id="PF13847"/>
    </source>
</evidence>
<dbReference type="InParanoid" id="D1C6B8"/>
<dbReference type="PANTHER" id="PTHR43464">
    <property type="entry name" value="METHYLTRANSFERASE"/>
    <property type="match status" value="1"/>
</dbReference>
<reference evidence="3" key="1">
    <citation type="submission" date="2009-11" db="EMBL/GenBank/DDBJ databases">
        <title>The complete chromosome 1 of Sphaerobacter thermophilus DSM 20745.</title>
        <authorList>
            <person name="Lucas S."/>
            <person name="Copeland A."/>
            <person name="Lapidus A."/>
            <person name="Glavina del Rio T."/>
            <person name="Dalin E."/>
            <person name="Tice H."/>
            <person name="Bruce D."/>
            <person name="Goodwin L."/>
            <person name="Pitluck S."/>
            <person name="Kyrpides N."/>
            <person name="Mavromatis K."/>
            <person name="Ivanova N."/>
            <person name="Mikhailova N."/>
            <person name="LaButti K.M."/>
            <person name="Clum A."/>
            <person name="Sun H.I."/>
            <person name="Brettin T."/>
            <person name="Detter J.C."/>
            <person name="Han C."/>
            <person name="Larimer F."/>
            <person name="Land M."/>
            <person name="Hauser L."/>
            <person name="Markowitz V."/>
            <person name="Cheng J.F."/>
            <person name="Hugenholtz P."/>
            <person name="Woyke T."/>
            <person name="Wu D."/>
            <person name="Steenblock K."/>
            <person name="Schneider S."/>
            <person name="Pukall R."/>
            <person name="Goeker M."/>
            <person name="Klenk H.P."/>
            <person name="Eisen J.A."/>
        </authorList>
    </citation>
    <scope>NUCLEOTIDE SEQUENCE [LARGE SCALE GENOMIC DNA]</scope>
    <source>
        <strain evidence="3">ATCC 49802 / DSM 20745 / S 6022</strain>
    </source>
</reference>
<dbReference type="STRING" id="479434.Sthe_0217"/>
<evidence type="ECO:0000313" key="2">
    <source>
        <dbReference type="EMBL" id="ACZ37656.1"/>
    </source>
</evidence>
<dbReference type="GO" id="GO:0032259">
    <property type="term" value="P:methylation"/>
    <property type="evidence" value="ECO:0007669"/>
    <property type="project" value="UniProtKB-KW"/>
</dbReference>
<name>D1C6B8_SPHTD</name>
<keyword evidence="3" id="KW-1185">Reference proteome</keyword>
<organism evidence="2 3">
    <name type="scientific">Sphaerobacter thermophilus (strain ATCC 49802 / DSM 20745 / KCCM 41009 / NCIMB 13125 / S 6022)</name>
    <dbReference type="NCBI Taxonomy" id="479434"/>
    <lineage>
        <taxon>Bacteria</taxon>
        <taxon>Pseudomonadati</taxon>
        <taxon>Thermomicrobiota</taxon>
        <taxon>Thermomicrobia</taxon>
        <taxon>Sphaerobacterales</taxon>
        <taxon>Sphaerobacterineae</taxon>
        <taxon>Sphaerobacteraceae</taxon>
        <taxon>Sphaerobacter</taxon>
    </lineage>
</organism>
<dbReference type="AlphaFoldDB" id="D1C6B8"/>
<keyword evidence="2" id="KW-0489">Methyltransferase</keyword>
<dbReference type="Proteomes" id="UP000002027">
    <property type="component" value="Chromosome 1"/>
</dbReference>
<dbReference type="KEGG" id="sti:Sthe_0217"/>
<dbReference type="PANTHER" id="PTHR43464:SF83">
    <property type="entry name" value="MALONYL-[ACYL-CARRIER PROTEIN] O-METHYLTRANSFERASE"/>
    <property type="match status" value="1"/>
</dbReference>
<dbReference type="eggNOG" id="COG2226">
    <property type="taxonomic scope" value="Bacteria"/>
</dbReference>
<gene>
    <name evidence="2" type="ordered locus">Sthe_0217</name>
</gene>
<protein>
    <submittedName>
        <fullName evidence="2">Methyltransferase type 11</fullName>
    </submittedName>
</protein>
<reference evidence="2 3" key="2">
    <citation type="journal article" date="2010" name="Stand. Genomic Sci.">
        <title>Complete genome sequence of Desulfohalobium retbaense type strain (HR(100)).</title>
        <authorList>
            <person name="Spring S."/>
            <person name="Nolan M."/>
            <person name="Lapidus A."/>
            <person name="Glavina Del Rio T."/>
            <person name="Copeland A."/>
            <person name="Tice H."/>
            <person name="Cheng J.F."/>
            <person name="Lucas S."/>
            <person name="Land M."/>
            <person name="Chen F."/>
            <person name="Bruce D."/>
            <person name="Goodwin L."/>
            <person name="Pitluck S."/>
            <person name="Ivanova N."/>
            <person name="Mavromatis K."/>
            <person name="Mikhailova N."/>
            <person name="Pati A."/>
            <person name="Chen A."/>
            <person name="Palaniappan K."/>
            <person name="Hauser L."/>
            <person name="Chang Y.J."/>
            <person name="Jeffries C.D."/>
            <person name="Munk C."/>
            <person name="Kiss H."/>
            <person name="Chain P."/>
            <person name="Han C."/>
            <person name="Brettin T."/>
            <person name="Detter J.C."/>
            <person name="Schuler E."/>
            <person name="Goker M."/>
            <person name="Rohde M."/>
            <person name="Bristow J."/>
            <person name="Eisen J.A."/>
            <person name="Markowitz V."/>
            <person name="Hugenholtz P."/>
            <person name="Kyrpides N.C."/>
            <person name="Klenk H.P."/>
        </authorList>
    </citation>
    <scope>NUCLEOTIDE SEQUENCE [LARGE SCALE GENOMIC DNA]</scope>
    <source>
        <strain evidence="3">ATCC 49802 / DSM 20745 / S 6022</strain>
    </source>
</reference>
<dbReference type="CDD" id="cd02440">
    <property type="entry name" value="AdoMet_MTases"/>
    <property type="match status" value="1"/>
</dbReference>
<dbReference type="SUPFAM" id="SSF53335">
    <property type="entry name" value="S-adenosyl-L-methionine-dependent methyltransferases"/>
    <property type="match status" value="1"/>
</dbReference>
<proteinExistence type="predicted"/>
<dbReference type="GO" id="GO:0008168">
    <property type="term" value="F:methyltransferase activity"/>
    <property type="evidence" value="ECO:0007669"/>
    <property type="project" value="UniProtKB-KW"/>
</dbReference>
<dbReference type="OrthoDB" id="7365827at2"/>
<dbReference type="Pfam" id="PF13847">
    <property type="entry name" value="Methyltransf_31"/>
    <property type="match status" value="1"/>
</dbReference>
<dbReference type="InterPro" id="IPR025714">
    <property type="entry name" value="Methyltranfer_dom"/>
</dbReference>
<dbReference type="Gene3D" id="3.40.50.150">
    <property type="entry name" value="Vaccinia Virus protein VP39"/>
    <property type="match status" value="1"/>
</dbReference>
<keyword evidence="2" id="KW-0808">Transferase</keyword>
<dbReference type="HOGENOM" id="CLU_037990_16_2_0"/>
<dbReference type="RefSeq" id="WP_012870704.1">
    <property type="nucleotide sequence ID" value="NC_013523.1"/>
</dbReference>
<evidence type="ECO:0000313" key="3">
    <source>
        <dbReference type="Proteomes" id="UP000002027"/>
    </source>
</evidence>
<dbReference type="EMBL" id="CP001823">
    <property type="protein sequence ID" value="ACZ37656.1"/>
    <property type="molecule type" value="Genomic_DNA"/>
</dbReference>
<feature type="domain" description="Methyltransferase" evidence="1">
    <location>
        <begin position="59"/>
        <end position="166"/>
    </location>
</feature>
<sequence>MRRFLTIIGAIGAVAAAVVWWRRQREAPAPFSARLSWVLSLPQFEHARADVILDRLDLRPGMRVLDAGAGTGRLTIPAARRVAPNGEVVALDIQPEMLAKLEQRAAAEGVTNIRTVQAALGDGALEPESFDRALLVAVLGETPDQLAVLRDLHAALKPGGILSVSEGFPDPHYQRADHVRALAAVAGFRPWQEWRTRLGYTLHLVKEG</sequence>